<keyword evidence="4 10" id="KW-0732">Signal</keyword>
<evidence type="ECO:0000313" key="13">
    <source>
        <dbReference type="Proteomes" id="UP000824782"/>
    </source>
</evidence>
<dbReference type="FunFam" id="2.40.10.10:FF:000005">
    <property type="entry name" value="Serine protease 37"/>
    <property type="match status" value="1"/>
</dbReference>
<protein>
    <recommendedName>
        <fullName evidence="11">Peptidase S1 domain-containing protein</fullName>
    </recommendedName>
</protein>
<dbReference type="AlphaFoldDB" id="A0AAV7DCF2"/>
<feature type="chain" id="PRO_5043451162" description="Peptidase S1 domain-containing protein" evidence="10">
    <location>
        <begin position="22"/>
        <end position="266"/>
    </location>
</feature>
<dbReference type="Pfam" id="PF00089">
    <property type="entry name" value="Trypsin"/>
    <property type="match status" value="1"/>
</dbReference>
<dbReference type="CDD" id="cd00190">
    <property type="entry name" value="Tryp_SPc"/>
    <property type="match status" value="1"/>
</dbReference>
<dbReference type="InterPro" id="IPR033116">
    <property type="entry name" value="TRYPSIN_SER"/>
</dbReference>
<dbReference type="Gene3D" id="2.40.10.10">
    <property type="entry name" value="Trypsin-like serine proteases"/>
    <property type="match status" value="2"/>
</dbReference>
<dbReference type="FunFam" id="2.40.10.10:FF:000036">
    <property type="entry name" value="Trypsin beta"/>
    <property type="match status" value="1"/>
</dbReference>
<dbReference type="PANTHER" id="PTHR24271">
    <property type="entry name" value="KALLIKREIN-RELATED"/>
    <property type="match status" value="1"/>
</dbReference>
<keyword evidence="5 9" id="KW-0378">Hydrolase</keyword>
<evidence type="ECO:0000256" key="10">
    <source>
        <dbReference type="SAM" id="SignalP"/>
    </source>
</evidence>
<dbReference type="SUPFAM" id="SSF50494">
    <property type="entry name" value="Trypsin-like serine proteases"/>
    <property type="match status" value="1"/>
</dbReference>
<keyword evidence="6 9" id="KW-0720">Serine protease</keyword>
<reference evidence="12" key="1">
    <citation type="thesis" date="2020" institute="ProQuest LLC" country="789 East Eisenhower Parkway, Ann Arbor, MI, USA">
        <title>Comparative Genomics and Chromosome Evolution.</title>
        <authorList>
            <person name="Mudd A.B."/>
        </authorList>
    </citation>
    <scope>NUCLEOTIDE SEQUENCE</scope>
    <source>
        <strain evidence="12">237g6f4</strain>
        <tissue evidence="12">Blood</tissue>
    </source>
</reference>
<evidence type="ECO:0000256" key="4">
    <source>
        <dbReference type="ARBA" id="ARBA00022729"/>
    </source>
</evidence>
<evidence type="ECO:0000313" key="12">
    <source>
        <dbReference type="EMBL" id="KAG8594599.1"/>
    </source>
</evidence>
<dbReference type="InterPro" id="IPR009003">
    <property type="entry name" value="Peptidase_S1_PA"/>
</dbReference>
<dbReference type="PRINTS" id="PR00722">
    <property type="entry name" value="CHYMOTRYPSIN"/>
</dbReference>
<name>A0AAV7DCF2_ENGPU</name>
<feature type="domain" description="Peptidase S1" evidence="11">
    <location>
        <begin position="27"/>
        <end position="252"/>
    </location>
</feature>
<keyword evidence="8" id="KW-1015">Disulfide bond</keyword>
<sequence>MAVPKLLSALVVLLCSTCYECAPRGRILGGSESAIYSRPYMVSLQLDGSHLCGGLLISDEWVLSAAHCKPDSDNKTLQAVLGAISLSDPKKLVYDIDIQIIHPQYNRTTKHHDLLLLKLPVKVPLSKSVSPLHYQMEDIEIEEKTPCLVAGWGKIKRTGKKPDTLHEVLVPVISRQTCNRRDYYYGDITTNMICAGDSKRDSCEGDSGGPLICEGVATAIVSSGFSVCGNQRRPGIYTLIYPYKHWINNTMHNNTMLTMPIPTVTI</sequence>
<evidence type="ECO:0000256" key="7">
    <source>
        <dbReference type="ARBA" id="ARBA00023145"/>
    </source>
</evidence>
<dbReference type="InterPro" id="IPR001254">
    <property type="entry name" value="Trypsin_dom"/>
</dbReference>
<evidence type="ECO:0000256" key="5">
    <source>
        <dbReference type="ARBA" id="ARBA00022801"/>
    </source>
</evidence>
<feature type="signal peptide" evidence="10">
    <location>
        <begin position="1"/>
        <end position="21"/>
    </location>
</feature>
<proteinExistence type="predicted"/>
<dbReference type="GO" id="GO:0004252">
    <property type="term" value="F:serine-type endopeptidase activity"/>
    <property type="evidence" value="ECO:0007669"/>
    <property type="project" value="InterPro"/>
</dbReference>
<dbReference type="InterPro" id="IPR001314">
    <property type="entry name" value="Peptidase_S1A"/>
</dbReference>
<keyword evidence="7" id="KW-0865">Zymogen</keyword>
<dbReference type="GO" id="GO:0006508">
    <property type="term" value="P:proteolysis"/>
    <property type="evidence" value="ECO:0007669"/>
    <property type="project" value="UniProtKB-KW"/>
</dbReference>
<dbReference type="Proteomes" id="UP000824782">
    <property type="component" value="Unassembled WGS sequence"/>
</dbReference>
<dbReference type="InterPro" id="IPR043504">
    <property type="entry name" value="Peptidase_S1_PA_chymotrypsin"/>
</dbReference>
<keyword evidence="3 9" id="KW-0645">Protease</keyword>
<evidence type="ECO:0000256" key="3">
    <source>
        <dbReference type="ARBA" id="ARBA00022670"/>
    </source>
</evidence>
<evidence type="ECO:0000259" key="11">
    <source>
        <dbReference type="PROSITE" id="PS50240"/>
    </source>
</evidence>
<evidence type="ECO:0000256" key="8">
    <source>
        <dbReference type="ARBA" id="ARBA00023157"/>
    </source>
</evidence>
<evidence type="ECO:0000256" key="1">
    <source>
        <dbReference type="ARBA" id="ARBA00004613"/>
    </source>
</evidence>
<evidence type="ECO:0000256" key="9">
    <source>
        <dbReference type="RuleBase" id="RU363034"/>
    </source>
</evidence>
<dbReference type="GO" id="GO:0005576">
    <property type="term" value="C:extracellular region"/>
    <property type="evidence" value="ECO:0007669"/>
    <property type="project" value="UniProtKB-SubCell"/>
</dbReference>
<dbReference type="EMBL" id="WNYA01000001">
    <property type="protein sequence ID" value="KAG8594599.1"/>
    <property type="molecule type" value="Genomic_DNA"/>
</dbReference>
<gene>
    <name evidence="12" type="ORF">GDO81_001261</name>
</gene>
<dbReference type="PANTHER" id="PTHR24271:SF54">
    <property type="entry name" value="COMPLEMENT FACTOR D"/>
    <property type="match status" value="1"/>
</dbReference>
<dbReference type="SMART" id="SM00020">
    <property type="entry name" value="Tryp_SPc"/>
    <property type="match status" value="1"/>
</dbReference>
<accession>A0AAV7DCF2</accession>
<organism evidence="12 13">
    <name type="scientific">Engystomops pustulosus</name>
    <name type="common">Tungara frog</name>
    <name type="synonym">Physalaemus pustulosus</name>
    <dbReference type="NCBI Taxonomy" id="76066"/>
    <lineage>
        <taxon>Eukaryota</taxon>
        <taxon>Metazoa</taxon>
        <taxon>Chordata</taxon>
        <taxon>Craniata</taxon>
        <taxon>Vertebrata</taxon>
        <taxon>Euteleostomi</taxon>
        <taxon>Amphibia</taxon>
        <taxon>Batrachia</taxon>
        <taxon>Anura</taxon>
        <taxon>Neobatrachia</taxon>
        <taxon>Hyloidea</taxon>
        <taxon>Leptodactylidae</taxon>
        <taxon>Leiuperinae</taxon>
        <taxon>Engystomops</taxon>
    </lineage>
</organism>
<dbReference type="PROSITE" id="PS00135">
    <property type="entry name" value="TRYPSIN_SER"/>
    <property type="match status" value="1"/>
</dbReference>
<comment type="subcellular location">
    <subcellularLocation>
        <location evidence="1">Secreted</location>
    </subcellularLocation>
</comment>
<evidence type="ECO:0000256" key="2">
    <source>
        <dbReference type="ARBA" id="ARBA00022525"/>
    </source>
</evidence>
<dbReference type="InterPro" id="IPR018114">
    <property type="entry name" value="TRYPSIN_HIS"/>
</dbReference>
<keyword evidence="2" id="KW-0964">Secreted</keyword>
<keyword evidence="13" id="KW-1185">Reference proteome</keyword>
<evidence type="ECO:0000256" key="6">
    <source>
        <dbReference type="ARBA" id="ARBA00022825"/>
    </source>
</evidence>
<dbReference type="PROSITE" id="PS00134">
    <property type="entry name" value="TRYPSIN_HIS"/>
    <property type="match status" value="1"/>
</dbReference>
<dbReference type="PROSITE" id="PS50240">
    <property type="entry name" value="TRYPSIN_DOM"/>
    <property type="match status" value="1"/>
</dbReference>
<comment type="caution">
    <text evidence="12">The sequence shown here is derived from an EMBL/GenBank/DDBJ whole genome shotgun (WGS) entry which is preliminary data.</text>
</comment>